<proteinExistence type="predicted"/>
<evidence type="ECO:0000256" key="1">
    <source>
        <dbReference type="ARBA" id="ARBA00004167"/>
    </source>
</evidence>
<comment type="subcellular location">
    <subcellularLocation>
        <location evidence="1">Membrane</location>
        <topology evidence="1">Single-pass membrane protein</topology>
    </subcellularLocation>
</comment>
<protein>
    <recommendedName>
        <fullName evidence="7">Glycosyltransferase family 92 protein</fullName>
    </recommendedName>
</protein>
<organism evidence="5 6">
    <name type="scientific">Cylindrotheca closterium</name>
    <dbReference type="NCBI Taxonomy" id="2856"/>
    <lineage>
        <taxon>Eukaryota</taxon>
        <taxon>Sar</taxon>
        <taxon>Stramenopiles</taxon>
        <taxon>Ochrophyta</taxon>
        <taxon>Bacillariophyta</taxon>
        <taxon>Bacillariophyceae</taxon>
        <taxon>Bacillariophycidae</taxon>
        <taxon>Bacillariales</taxon>
        <taxon>Bacillariaceae</taxon>
        <taxon>Cylindrotheca</taxon>
    </lineage>
</organism>
<evidence type="ECO:0008006" key="7">
    <source>
        <dbReference type="Google" id="ProtNLM"/>
    </source>
</evidence>
<gene>
    <name evidence="5" type="ORF">CYCCA115_LOCUS4138</name>
</gene>
<keyword evidence="3 4" id="KW-1133">Transmembrane helix</keyword>
<dbReference type="GO" id="GO:0016757">
    <property type="term" value="F:glycosyltransferase activity"/>
    <property type="evidence" value="ECO:0007669"/>
    <property type="project" value="TreeGrafter"/>
</dbReference>
<dbReference type="AlphaFoldDB" id="A0AAD2FFE8"/>
<dbReference type="GO" id="GO:0005737">
    <property type="term" value="C:cytoplasm"/>
    <property type="evidence" value="ECO:0007669"/>
    <property type="project" value="TreeGrafter"/>
</dbReference>
<keyword evidence="4" id="KW-0472">Membrane</keyword>
<dbReference type="Proteomes" id="UP001295423">
    <property type="component" value="Unassembled WGS sequence"/>
</dbReference>
<feature type="transmembrane region" description="Helical" evidence="4">
    <location>
        <begin position="45"/>
        <end position="63"/>
    </location>
</feature>
<keyword evidence="2 4" id="KW-0812">Transmembrane</keyword>
<evidence type="ECO:0000256" key="4">
    <source>
        <dbReference type="SAM" id="Phobius"/>
    </source>
</evidence>
<keyword evidence="6" id="KW-1185">Reference proteome</keyword>
<reference evidence="5" key="1">
    <citation type="submission" date="2023-08" db="EMBL/GenBank/DDBJ databases">
        <authorList>
            <person name="Audoor S."/>
            <person name="Bilcke G."/>
        </authorList>
    </citation>
    <scope>NUCLEOTIDE SEQUENCE</scope>
</reference>
<dbReference type="PANTHER" id="PTHR21461">
    <property type="entry name" value="GLYCOSYLTRANSFERASE FAMILY 92 PROTEIN"/>
    <property type="match status" value="1"/>
</dbReference>
<sequence>MINRRAWKPSSSSSLDSLLAPSSSCGSSSVSSLSLAGRFKSSQHLFQIIVSLAIGGSLLFIILCQQPKGYVVSTTDPKGHTNNSNKKAAICAIQKGGLRYLDEWVQYHLLALGFEDIFLYDNSEDFELQAWHQSLANFSPSKLQQRTHIRHFPGPKRQNEAYTSCVKQIQKTRSHAWVAFIDIDEFVVLRDTQRYPYISDFLESLPPEYGGLAMNWVAFFLNHQMHYQDLPVTMRFQNRSEHATSQHIKTIARTHLVRKVKNPHFVDYLLFRWWMHTYDTDGNIVAGPFNPELVVDQIAVYHYQSKSLEEYKERCSRGRADVSKEEWSSQLACKSDERLLKDLGKFPELIKDDVPWQLLKERVPGYASKYTNSTI</sequence>
<comment type="caution">
    <text evidence="5">The sequence shown here is derived from an EMBL/GenBank/DDBJ whole genome shotgun (WGS) entry which is preliminary data.</text>
</comment>
<dbReference type="Pfam" id="PF13704">
    <property type="entry name" value="Glyco_tranf_2_4"/>
    <property type="match status" value="1"/>
</dbReference>
<evidence type="ECO:0000256" key="2">
    <source>
        <dbReference type="ARBA" id="ARBA00022692"/>
    </source>
</evidence>
<dbReference type="GO" id="GO:0016020">
    <property type="term" value="C:membrane"/>
    <property type="evidence" value="ECO:0007669"/>
    <property type="project" value="UniProtKB-SubCell"/>
</dbReference>
<accession>A0AAD2FFE8</accession>
<name>A0AAD2FFE8_9STRA</name>
<evidence type="ECO:0000313" key="5">
    <source>
        <dbReference type="EMBL" id="CAJ1934801.1"/>
    </source>
</evidence>
<dbReference type="PANTHER" id="PTHR21461:SF69">
    <property type="entry name" value="GLYCOSYLTRANSFERASE FAMILY 92 PROTEIN"/>
    <property type="match status" value="1"/>
</dbReference>
<evidence type="ECO:0000313" key="6">
    <source>
        <dbReference type="Proteomes" id="UP001295423"/>
    </source>
</evidence>
<evidence type="ECO:0000256" key="3">
    <source>
        <dbReference type="ARBA" id="ARBA00022989"/>
    </source>
</evidence>
<dbReference type="EMBL" id="CAKOGP040000390">
    <property type="protein sequence ID" value="CAJ1934801.1"/>
    <property type="molecule type" value="Genomic_DNA"/>
</dbReference>